<dbReference type="InterPro" id="IPR001245">
    <property type="entry name" value="Ser-Thr/Tyr_kinase_cat_dom"/>
</dbReference>
<proteinExistence type="inferred from homology"/>
<dbReference type="InterPro" id="IPR006597">
    <property type="entry name" value="Sel1-like"/>
</dbReference>
<feature type="domain" description="Protein kinase" evidence="3">
    <location>
        <begin position="28"/>
        <end position="293"/>
    </location>
</feature>
<dbReference type="InterPro" id="IPR000719">
    <property type="entry name" value="Prot_kinase_dom"/>
</dbReference>
<dbReference type="PANTHER" id="PTHR11102">
    <property type="entry name" value="SEL-1-LIKE PROTEIN"/>
    <property type="match status" value="1"/>
</dbReference>
<evidence type="ECO:0000313" key="6">
    <source>
        <dbReference type="Proteomes" id="UP000247702"/>
    </source>
</evidence>
<dbReference type="Gene3D" id="1.25.40.10">
    <property type="entry name" value="Tetratricopeptide repeat domain"/>
    <property type="match status" value="2"/>
</dbReference>
<dbReference type="AlphaFoldDB" id="A0A2Z6RPK8"/>
<evidence type="ECO:0000259" key="3">
    <source>
        <dbReference type="PROSITE" id="PS50011"/>
    </source>
</evidence>
<dbReference type="PROSITE" id="PS50011">
    <property type="entry name" value="PROTEIN_KINASE_DOM"/>
    <property type="match status" value="1"/>
</dbReference>
<keyword evidence="2" id="KW-0547">Nucleotide-binding</keyword>
<organism evidence="4 6">
    <name type="scientific">Rhizophagus clarus</name>
    <dbReference type="NCBI Taxonomy" id="94130"/>
    <lineage>
        <taxon>Eukaryota</taxon>
        <taxon>Fungi</taxon>
        <taxon>Fungi incertae sedis</taxon>
        <taxon>Mucoromycota</taxon>
        <taxon>Glomeromycotina</taxon>
        <taxon>Glomeromycetes</taxon>
        <taxon>Glomerales</taxon>
        <taxon>Glomeraceae</taxon>
        <taxon>Rhizophagus</taxon>
    </lineage>
</organism>
<protein>
    <submittedName>
        <fullName evidence="5">Kinase-like domain-containing protein</fullName>
    </submittedName>
</protein>
<dbReference type="Gene3D" id="1.10.510.10">
    <property type="entry name" value="Transferase(Phosphotransferase) domain 1"/>
    <property type="match status" value="1"/>
</dbReference>
<reference evidence="5" key="2">
    <citation type="submission" date="2019-10" db="EMBL/GenBank/DDBJ databases">
        <title>Conservation and host-specific expression of non-tandemly repeated heterogenous ribosome RNA gene in arbuscular mycorrhizal fungi.</title>
        <authorList>
            <person name="Maeda T."/>
            <person name="Kobayashi Y."/>
            <person name="Nakagawa T."/>
            <person name="Ezawa T."/>
            <person name="Yamaguchi K."/>
            <person name="Bino T."/>
            <person name="Nishimoto Y."/>
            <person name="Shigenobu S."/>
            <person name="Kawaguchi M."/>
        </authorList>
    </citation>
    <scope>NUCLEOTIDE SEQUENCE</scope>
    <source>
        <strain evidence="5">HR1</strain>
    </source>
</reference>
<dbReference type="Proteomes" id="UP000615446">
    <property type="component" value="Unassembled WGS sequence"/>
</dbReference>
<evidence type="ECO:0000256" key="1">
    <source>
        <dbReference type="ARBA" id="ARBA00038101"/>
    </source>
</evidence>
<comment type="caution">
    <text evidence="4">The sequence shown here is derived from an EMBL/GenBank/DDBJ whole genome shotgun (WGS) entry which is preliminary data.</text>
</comment>
<feature type="binding site" evidence="2">
    <location>
        <position position="57"/>
    </location>
    <ligand>
        <name>ATP</name>
        <dbReference type="ChEBI" id="CHEBI:30616"/>
    </ligand>
</feature>
<dbReference type="GO" id="GO:0005524">
    <property type="term" value="F:ATP binding"/>
    <property type="evidence" value="ECO:0007669"/>
    <property type="project" value="UniProtKB-UniRule"/>
</dbReference>
<dbReference type="EMBL" id="BLAL01000356">
    <property type="protein sequence ID" value="GET04591.1"/>
    <property type="molecule type" value="Genomic_DNA"/>
</dbReference>
<dbReference type="InterPro" id="IPR011990">
    <property type="entry name" value="TPR-like_helical_dom_sf"/>
</dbReference>
<dbReference type="PRINTS" id="PR00109">
    <property type="entry name" value="TYRKINASE"/>
</dbReference>
<dbReference type="Pfam" id="PF08238">
    <property type="entry name" value="Sel1"/>
    <property type="match status" value="6"/>
</dbReference>
<accession>A0A2Z6RPK8</accession>
<dbReference type="Pfam" id="PF07714">
    <property type="entry name" value="PK_Tyr_Ser-Thr"/>
    <property type="match status" value="1"/>
</dbReference>
<dbReference type="SUPFAM" id="SSF56112">
    <property type="entry name" value="Protein kinase-like (PK-like)"/>
    <property type="match status" value="1"/>
</dbReference>
<keyword evidence="2" id="KW-0067">ATP-binding</keyword>
<evidence type="ECO:0000313" key="4">
    <source>
        <dbReference type="EMBL" id="GBC02843.1"/>
    </source>
</evidence>
<dbReference type="InterPro" id="IPR050767">
    <property type="entry name" value="Sel1_AlgK"/>
</dbReference>
<keyword evidence="5" id="KW-0808">Transferase</keyword>
<comment type="similarity">
    <text evidence="1">Belongs to the sel-1 family.</text>
</comment>
<evidence type="ECO:0000256" key="2">
    <source>
        <dbReference type="PROSITE-ProRule" id="PRU10141"/>
    </source>
</evidence>
<dbReference type="Proteomes" id="UP000247702">
    <property type="component" value="Unassembled WGS sequence"/>
</dbReference>
<keyword evidence="5" id="KW-0418">Kinase</keyword>
<dbReference type="InterPro" id="IPR011009">
    <property type="entry name" value="Kinase-like_dom_sf"/>
</dbReference>
<dbReference type="PANTHER" id="PTHR11102:SF160">
    <property type="entry name" value="ERAD-ASSOCIATED E3 UBIQUITIN-PROTEIN LIGASE COMPONENT HRD3"/>
    <property type="match status" value="1"/>
</dbReference>
<evidence type="ECO:0000313" key="5">
    <source>
        <dbReference type="EMBL" id="GET04591.1"/>
    </source>
</evidence>
<name>A0A2Z6RPK8_9GLOM</name>
<dbReference type="InterPro" id="IPR017441">
    <property type="entry name" value="Protein_kinase_ATP_BS"/>
</dbReference>
<dbReference type="EMBL" id="BEXD01003854">
    <property type="protein sequence ID" value="GBC02843.1"/>
    <property type="molecule type" value="Genomic_DNA"/>
</dbReference>
<dbReference type="SMART" id="SM00671">
    <property type="entry name" value="SEL1"/>
    <property type="match status" value="6"/>
</dbReference>
<gene>
    <name evidence="5" type="ORF">RCL2_003089100</name>
    <name evidence="4" type="ORF">RclHR1_04850011</name>
</gene>
<dbReference type="OrthoDB" id="442451at2759"/>
<dbReference type="SUPFAM" id="SSF81901">
    <property type="entry name" value="HCP-like"/>
    <property type="match status" value="2"/>
</dbReference>
<sequence>MSDMNEWVNWIEEAVSKRHIKHYEYEYFSNIQEIGVGGFGKVYRANWKSSEQYFVLKSLLNLDNAGIKELVNELELQREVTFNDNIISFYGITKDIGNEHEQFRKYLLVMEYADGGSLKKYLKETFADLTWKDKYKLAYQLSCAVACLHDEGIVHRDLHSNNVLVHQGNIKLADFGLSKKVSDVSKTQKDIFGVIPYIDPKKFGSRSYSLNEKSDVYSIGVLLWEITKGKPPFYVEGEAYDGSLAIQILQGAREATVPDTPADYAQLYNECWNGDPDKRPTIHEVVDRLKPMISQGNTTSHHQQIGSDQIPSKNMIMNSAENYASHGELSKIMQNFSQMSMESMTSTGSKLILSQSILPENELSLNAVESAMSSSDVDLPQNPEVEEIIKFIFEVTNRINEVNEKSFRKQNILEYFKKNNINSQEIYDWLLKNQNSGLNSIFLLGYFNYYGIETDENHDKAFKLFYKASRQNHMLACYFVGKCYQQGHGTVKDEKLAYRYFEKLANENYAIGQLEVGYCYNLGLGVVEDSVKAIEWYEKASDNGNVAATYKLGQKYINGMGVKKDLDKAFEFFKRSAESGYLDGMVMLGVCYNGGIGTGVDWANALEWYEKAAVSGNMIAQYNLANMYINGEGTTKDIDKAIYWLKIAAEQGYVNAQRKLDKLLKS</sequence>
<reference evidence="4 6" key="1">
    <citation type="submission" date="2017-11" db="EMBL/GenBank/DDBJ databases">
        <title>The genome of Rhizophagus clarus HR1 reveals common genetic basis of auxotrophy among arbuscular mycorrhizal fungi.</title>
        <authorList>
            <person name="Kobayashi Y."/>
        </authorList>
    </citation>
    <scope>NUCLEOTIDE SEQUENCE [LARGE SCALE GENOMIC DNA]</scope>
    <source>
        <strain evidence="4 6">HR1</strain>
    </source>
</reference>
<dbReference type="GO" id="GO:0004672">
    <property type="term" value="F:protein kinase activity"/>
    <property type="evidence" value="ECO:0007669"/>
    <property type="project" value="InterPro"/>
</dbReference>
<dbReference type="PROSITE" id="PS00107">
    <property type="entry name" value="PROTEIN_KINASE_ATP"/>
    <property type="match status" value="1"/>
</dbReference>
<keyword evidence="6" id="KW-1185">Reference proteome</keyword>